<sequence length="295" mass="33659">MARSEPGVIRRIAASVTVEQLNILSAVAVIIFVYFQFRTFFKNKKKVAEKVCTENGRPATEKRKQTTDKLVGEDHDVVEDHDDVHVAREILYKAHILPENEMLRKSQLFYEQMKIRRSVRCFSSRSVPLKVIQNLIKTAGTSPSGANLQPWTFCVVGNDILKQRIREIVENEEQMNYSRRMGAKWVLDVSHLNVNWNKPYLTEVYQPTETGEKQPTYYNEISTCIATGFLLAAIQNCGLVTVTTTPLNSGSQIREVLQRPANEKVVLLLPVGYPAVNARVPDLRRKPLEDIIQLY</sequence>
<dbReference type="InterPro" id="IPR029479">
    <property type="entry name" value="Nitroreductase"/>
</dbReference>
<dbReference type="SUPFAM" id="SSF55469">
    <property type="entry name" value="FMN-dependent nitroreductase-like"/>
    <property type="match status" value="1"/>
</dbReference>
<dbReference type="GO" id="GO:0006570">
    <property type="term" value="P:tyrosine metabolic process"/>
    <property type="evidence" value="ECO:0007669"/>
    <property type="project" value="TreeGrafter"/>
</dbReference>
<keyword evidence="3" id="KW-0288">FMN</keyword>
<keyword evidence="5" id="KW-0472">Membrane</keyword>
<evidence type="ECO:0000256" key="2">
    <source>
        <dbReference type="ARBA" id="ARBA00022630"/>
    </source>
</evidence>
<keyword evidence="4" id="KW-0560">Oxidoreductase</keyword>
<dbReference type="PANTHER" id="PTHR23026">
    <property type="entry name" value="NADPH NITROREDUCTASE"/>
    <property type="match status" value="1"/>
</dbReference>
<comment type="similarity">
    <text evidence="1">Belongs to the nitroreductase family.</text>
</comment>
<dbReference type="WBParaSite" id="L893_g12472.t2">
    <property type="protein sequence ID" value="L893_g12472.t2"/>
    <property type="gene ID" value="L893_g12472"/>
</dbReference>
<evidence type="ECO:0000313" key="7">
    <source>
        <dbReference type="Proteomes" id="UP000095287"/>
    </source>
</evidence>
<dbReference type="Gene3D" id="3.40.109.10">
    <property type="entry name" value="NADH Oxidase"/>
    <property type="match status" value="1"/>
</dbReference>
<feature type="domain" description="Nitroreductase" evidence="6">
    <location>
        <begin position="116"/>
        <end position="273"/>
    </location>
</feature>
<evidence type="ECO:0000256" key="5">
    <source>
        <dbReference type="SAM" id="Phobius"/>
    </source>
</evidence>
<organism evidence="7 8">
    <name type="scientific">Steinernema glaseri</name>
    <dbReference type="NCBI Taxonomy" id="37863"/>
    <lineage>
        <taxon>Eukaryota</taxon>
        <taxon>Metazoa</taxon>
        <taxon>Ecdysozoa</taxon>
        <taxon>Nematoda</taxon>
        <taxon>Chromadorea</taxon>
        <taxon>Rhabditida</taxon>
        <taxon>Tylenchina</taxon>
        <taxon>Panagrolaimomorpha</taxon>
        <taxon>Strongyloidoidea</taxon>
        <taxon>Steinernematidae</taxon>
        <taxon>Steinernema</taxon>
    </lineage>
</organism>
<dbReference type="AlphaFoldDB" id="A0A1I7Y3X0"/>
<evidence type="ECO:0000256" key="4">
    <source>
        <dbReference type="ARBA" id="ARBA00023002"/>
    </source>
</evidence>
<dbReference type="PANTHER" id="PTHR23026:SF90">
    <property type="entry name" value="IODOTYROSINE DEIODINASE 1"/>
    <property type="match status" value="1"/>
</dbReference>
<name>A0A1I7Y3X0_9BILA</name>
<dbReference type="GO" id="GO:0005886">
    <property type="term" value="C:plasma membrane"/>
    <property type="evidence" value="ECO:0007669"/>
    <property type="project" value="TreeGrafter"/>
</dbReference>
<keyword evidence="7" id="KW-1185">Reference proteome</keyword>
<keyword evidence="2" id="KW-0285">Flavoprotein</keyword>
<dbReference type="InterPro" id="IPR000415">
    <property type="entry name" value="Nitroreductase-like"/>
</dbReference>
<keyword evidence="5" id="KW-1133">Transmembrane helix</keyword>
<dbReference type="CDD" id="cd02144">
    <property type="entry name" value="iodotyrosine_dehalogenase"/>
    <property type="match status" value="1"/>
</dbReference>
<reference evidence="8" key="1">
    <citation type="submission" date="2016-11" db="UniProtKB">
        <authorList>
            <consortium name="WormBaseParasite"/>
        </authorList>
    </citation>
    <scope>IDENTIFICATION</scope>
</reference>
<accession>A0A1I7Y3X0</accession>
<dbReference type="InterPro" id="IPR050627">
    <property type="entry name" value="Nitroreductase/BluB"/>
</dbReference>
<evidence type="ECO:0000256" key="3">
    <source>
        <dbReference type="ARBA" id="ARBA00022643"/>
    </source>
</evidence>
<evidence type="ECO:0000256" key="1">
    <source>
        <dbReference type="ARBA" id="ARBA00007118"/>
    </source>
</evidence>
<feature type="transmembrane region" description="Helical" evidence="5">
    <location>
        <begin position="20"/>
        <end position="37"/>
    </location>
</feature>
<dbReference type="Pfam" id="PF00881">
    <property type="entry name" value="Nitroreductase"/>
    <property type="match status" value="1"/>
</dbReference>
<dbReference type="Proteomes" id="UP000095287">
    <property type="component" value="Unplaced"/>
</dbReference>
<dbReference type="GO" id="GO:0140616">
    <property type="term" value="F:iodotyrosine deiodinase activity"/>
    <property type="evidence" value="ECO:0007669"/>
    <property type="project" value="UniProtKB-ARBA"/>
</dbReference>
<protein>
    <submittedName>
        <fullName evidence="8">Nitroreductase domain-containing protein</fullName>
    </submittedName>
</protein>
<proteinExistence type="inferred from homology"/>
<evidence type="ECO:0000259" key="6">
    <source>
        <dbReference type="Pfam" id="PF00881"/>
    </source>
</evidence>
<evidence type="ECO:0000313" key="8">
    <source>
        <dbReference type="WBParaSite" id="L893_g12472.t2"/>
    </source>
</evidence>
<keyword evidence="5" id="KW-0812">Transmembrane</keyword>